<name>A0ABY5V0M2_9BACT</name>
<dbReference type="InterPro" id="IPR006463">
    <property type="entry name" value="MiaB_methiolase"/>
</dbReference>
<evidence type="ECO:0000259" key="11">
    <source>
        <dbReference type="PROSITE" id="PS51449"/>
    </source>
</evidence>
<keyword evidence="3 9" id="KW-0808">Transferase</keyword>
<dbReference type="HAMAP" id="MF_01864">
    <property type="entry name" value="tRNA_metthiotr_MiaB"/>
    <property type="match status" value="1"/>
</dbReference>
<feature type="binding site" evidence="9">
    <location>
        <position position="28"/>
    </location>
    <ligand>
        <name>[4Fe-4S] cluster</name>
        <dbReference type="ChEBI" id="CHEBI:49883"/>
        <label>1</label>
    </ligand>
</feature>
<feature type="binding site" evidence="9">
    <location>
        <position position="177"/>
    </location>
    <ligand>
        <name>[4Fe-4S] cluster</name>
        <dbReference type="ChEBI" id="CHEBI:49883"/>
        <label>2</label>
        <note>4Fe-4S-S-AdoMet</note>
    </ligand>
</feature>
<dbReference type="NCBIfam" id="TIGR00089">
    <property type="entry name" value="MiaB/RimO family radical SAM methylthiotransferase"/>
    <property type="match status" value="1"/>
</dbReference>
<protein>
    <recommendedName>
        <fullName evidence="8 9">tRNA-2-methylthio-N(6)-dimethylallyladenosine synthase</fullName>
        <ecNumber evidence="8 9">2.8.4.3</ecNumber>
    </recommendedName>
    <alternativeName>
        <fullName evidence="9">(Dimethylallyl)adenosine tRNA methylthiotransferase MiaB</fullName>
    </alternativeName>
    <alternativeName>
        <fullName evidence="9">tRNA-i(6)A37 methylthiotransferase</fullName>
    </alternativeName>
</protein>
<dbReference type="SFLD" id="SFLDF00413">
    <property type="entry name" value="CDK5RAP1"/>
    <property type="match status" value="1"/>
</dbReference>
<comment type="catalytic activity">
    <reaction evidence="9">
        <text>N(6)-dimethylallyladenosine(37) in tRNA + (sulfur carrier)-SH + AH2 + 2 S-adenosyl-L-methionine = 2-methylsulfanyl-N(6)-dimethylallyladenosine(37) in tRNA + (sulfur carrier)-H + 5'-deoxyadenosine + L-methionine + A + S-adenosyl-L-homocysteine + 2 H(+)</text>
        <dbReference type="Rhea" id="RHEA:37067"/>
        <dbReference type="Rhea" id="RHEA-COMP:10375"/>
        <dbReference type="Rhea" id="RHEA-COMP:10376"/>
        <dbReference type="Rhea" id="RHEA-COMP:14737"/>
        <dbReference type="Rhea" id="RHEA-COMP:14739"/>
        <dbReference type="ChEBI" id="CHEBI:13193"/>
        <dbReference type="ChEBI" id="CHEBI:15378"/>
        <dbReference type="ChEBI" id="CHEBI:17319"/>
        <dbReference type="ChEBI" id="CHEBI:17499"/>
        <dbReference type="ChEBI" id="CHEBI:29917"/>
        <dbReference type="ChEBI" id="CHEBI:57844"/>
        <dbReference type="ChEBI" id="CHEBI:57856"/>
        <dbReference type="ChEBI" id="CHEBI:59789"/>
        <dbReference type="ChEBI" id="CHEBI:64428"/>
        <dbReference type="ChEBI" id="CHEBI:74415"/>
        <dbReference type="ChEBI" id="CHEBI:74417"/>
        <dbReference type="EC" id="2.8.4.3"/>
    </reaction>
</comment>
<feature type="binding site" evidence="9">
    <location>
        <position position="180"/>
    </location>
    <ligand>
        <name>[4Fe-4S] cluster</name>
        <dbReference type="ChEBI" id="CHEBI:49883"/>
        <label>2</label>
        <note>4Fe-4S-S-AdoMet</note>
    </ligand>
</feature>
<dbReference type="CDD" id="cd01335">
    <property type="entry name" value="Radical_SAM"/>
    <property type="match status" value="1"/>
</dbReference>
<evidence type="ECO:0000259" key="10">
    <source>
        <dbReference type="PROSITE" id="PS50926"/>
    </source>
</evidence>
<dbReference type="RefSeq" id="WP_019245651.1">
    <property type="nucleotide sequence ID" value="NZ_CAPH01000009.1"/>
</dbReference>
<keyword evidence="2 9" id="KW-0004">4Fe-4S</keyword>
<dbReference type="EMBL" id="CP102294">
    <property type="protein sequence ID" value="UWN57016.1"/>
    <property type="molecule type" value="Genomic_DNA"/>
</dbReference>
<evidence type="ECO:0000313" key="13">
    <source>
        <dbReference type="EMBL" id="UWN57016.1"/>
    </source>
</evidence>
<accession>A0ABY5V0M2</accession>
<dbReference type="PROSITE" id="PS51918">
    <property type="entry name" value="RADICAL_SAM"/>
    <property type="match status" value="1"/>
</dbReference>
<dbReference type="Proteomes" id="UP001059295">
    <property type="component" value="Chromosome"/>
</dbReference>
<evidence type="ECO:0000256" key="9">
    <source>
        <dbReference type="HAMAP-Rule" id="MF_01864"/>
    </source>
</evidence>
<dbReference type="InterPro" id="IPR020612">
    <property type="entry name" value="Methylthiotransferase_CS"/>
</dbReference>
<dbReference type="SFLD" id="SFLDG01082">
    <property type="entry name" value="B12-binding_domain_containing"/>
    <property type="match status" value="1"/>
</dbReference>
<sequence>MEFRPENLRSLRPLAGDGSKLYIETYGCQMNAGDSEIVLSILQDEGYRYTERVEEADVILLNTCSIRDNAEQRIRSRLRELGPFKRKKPGVRIGILGCMAERLKERLLEGDSPVDVVAGPDAYRDLPRLLRQARDGARSVNVLLSQEETYAEISPVRLDRNGVSAFVSIMRGCNNMCSYCVVPYTRGAERSRDPQSILREVGELFGAGYREVTLLGQNVNSYRWERDGKTTDFAGLLEQVASVDPLLRVRFSTSHPKDLSDELLHAMARHPNICRAIHLPAQSGNSRILELMNRKYTREWYLGRIEAIRRILPDCAISTDLIAGFCTETEQEHRDTLSLMREVGYEFAFMFKYSERPNTKAARHMADDVPENVKTARLTQIIELQNELSLESNRRDVGRTFEVLVEGVSKRRDDQLFGRTSQNKVVVFDRGTHRAGEYVTVRITGCTSATLTGEALSVRDGGMPGH</sequence>
<dbReference type="Pfam" id="PF01938">
    <property type="entry name" value="TRAM"/>
    <property type="match status" value="1"/>
</dbReference>
<evidence type="ECO:0000256" key="5">
    <source>
        <dbReference type="ARBA" id="ARBA00022723"/>
    </source>
</evidence>
<dbReference type="InterPro" id="IPR005839">
    <property type="entry name" value="Methylthiotransferase"/>
</dbReference>
<keyword evidence="4 9" id="KW-0949">S-adenosyl-L-methionine</keyword>
<dbReference type="EC" id="2.8.4.3" evidence="8 9"/>
<gene>
    <name evidence="9 13" type="primary">miaB</name>
    <name evidence="13" type="ORF">NQ491_10230</name>
</gene>
<dbReference type="InterPro" id="IPR038135">
    <property type="entry name" value="Methylthiotransferase_N_sf"/>
</dbReference>
<dbReference type="Pfam" id="PF00919">
    <property type="entry name" value="UPF0004"/>
    <property type="match status" value="1"/>
</dbReference>
<evidence type="ECO:0000256" key="6">
    <source>
        <dbReference type="ARBA" id="ARBA00023004"/>
    </source>
</evidence>
<dbReference type="SUPFAM" id="SSF102114">
    <property type="entry name" value="Radical SAM enzymes"/>
    <property type="match status" value="1"/>
</dbReference>
<reference evidence="13" key="1">
    <citation type="journal article" date="2022" name="Cell">
        <title>Design, construction, and in vivo augmentation of a complex gut microbiome.</title>
        <authorList>
            <person name="Cheng A.G."/>
            <person name="Ho P.Y."/>
            <person name="Aranda-Diaz A."/>
            <person name="Jain S."/>
            <person name="Yu F.B."/>
            <person name="Meng X."/>
            <person name="Wang M."/>
            <person name="Iakiviak M."/>
            <person name="Nagashima K."/>
            <person name="Zhao A."/>
            <person name="Murugkar P."/>
            <person name="Patil A."/>
            <person name="Atabakhsh K."/>
            <person name="Weakley A."/>
            <person name="Yan J."/>
            <person name="Brumbaugh A.R."/>
            <person name="Higginbottom S."/>
            <person name="Dimas A."/>
            <person name="Shiver A.L."/>
            <person name="Deutschbauer A."/>
            <person name="Neff N."/>
            <person name="Sonnenburg J.L."/>
            <person name="Huang K.C."/>
            <person name="Fischbach M.A."/>
        </authorList>
    </citation>
    <scope>NUCLEOTIDE SEQUENCE</scope>
    <source>
        <strain evidence="13">AP11</strain>
    </source>
</reference>
<dbReference type="GeneID" id="82892114"/>
<feature type="domain" description="Radical SAM core" evidence="12">
    <location>
        <begin position="159"/>
        <end position="391"/>
    </location>
</feature>
<evidence type="ECO:0000256" key="7">
    <source>
        <dbReference type="ARBA" id="ARBA00023014"/>
    </source>
</evidence>
<feature type="domain" description="TRAM" evidence="10">
    <location>
        <begin position="394"/>
        <end position="457"/>
    </location>
</feature>
<comment type="subcellular location">
    <subcellularLocation>
        <location evidence="9">Cytoplasm</location>
    </subcellularLocation>
</comment>
<keyword evidence="5 9" id="KW-0479">Metal-binding</keyword>
<comment type="subunit">
    <text evidence="9">Monomer.</text>
</comment>
<dbReference type="PROSITE" id="PS01278">
    <property type="entry name" value="MTTASE_RADICAL"/>
    <property type="match status" value="1"/>
</dbReference>
<dbReference type="NCBIfam" id="TIGR01574">
    <property type="entry name" value="miaB-methiolase"/>
    <property type="match status" value="1"/>
</dbReference>
<evidence type="ECO:0000259" key="12">
    <source>
        <dbReference type="PROSITE" id="PS51918"/>
    </source>
</evidence>
<keyword evidence="14" id="KW-1185">Reference proteome</keyword>
<evidence type="ECO:0000256" key="3">
    <source>
        <dbReference type="ARBA" id="ARBA00022679"/>
    </source>
</evidence>
<dbReference type="InterPro" id="IPR023404">
    <property type="entry name" value="rSAM_horseshoe"/>
</dbReference>
<dbReference type="SFLD" id="SFLDS00029">
    <property type="entry name" value="Radical_SAM"/>
    <property type="match status" value="1"/>
</dbReference>
<dbReference type="Gene3D" id="3.40.50.12160">
    <property type="entry name" value="Methylthiotransferase, N-terminal domain"/>
    <property type="match status" value="1"/>
</dbReference>
<evidence type="ECO:0000313" key="14">
    <source>
        <dbReference type="Proteomes" id="UP001059295"/>
    </source>
</evidence>
<dbReference type="PANTHER" id="PTHR43020">
    <property type="entry name" value="CDK5 REGULATORY SUBUNIT-ASSOCIATED PROTEIN 1"/>
    <property type="match status" value="1"/>
</dbReference>
<feature type="binding site" evidence="9">
    <location>
        <position position="98"/>
    </location>
    <ligand>
        <name>[4Fe-4S] cluster</name>
        <dbReference type="ChEBI" id="CHEBI:49883"/>
        <label>1</label>
    </ligand>
</feature>
<dbReference type="PROSITE" id="PS50926">
    <property type="entry name" value="TRAM"/>
    <property type="match status" value="1"/>
</dbReference>
<dbReference type="Pfam" id="PF04055">
    <property type="entry name" value="Radical_SAM"/>
    <property type="match status" value="1"/>
</dbReference>
<dbReference type="InterPro" id="IPR058240">
    <property type="entry name" value="rSAM_sf"/>
</dbReference>
<dbReference type="InterPro" id="IPR013848">
    <property type="entry name" value="Methylthiotransferase_N"/>
</dbReference>
<evidence type="ECO:0000256" key="8">
    <source>
        <dbReference type="ARBA" id="ARBA00033765"/>
    </source>
</evidence>
<dbReference type="SMART" id="SM00729">
    <property type="entry name" value="Elp3"/>
    <property type="match status" value="1"/>
</dbReference>
<comment type="similarity">
    <text evidence="9">Belongs to the methylthiotransferase family. MiaB subfamily.</text>
</comment>
<evidence type="ECO:0000256" key="1">
    <source>
        <dbReference type="ARBA" id="ARBA00003234"/>
    </source>
</evidence>
<dbReference type="GO" id="GO:0035597">
    <property type="term" value="F:tRNA-2-methylthio-N(6)-dimethylallyladenosine(37) synthase activity"/>
    <property type="evidence" value="ECO:0007669"/>
    <property type="project" value="UniProtKB-EC"/>
</dbReference>
<keyword evidence="7 9" id="KW-0411">Iron-sulfur</keyword>
<dbReference type="SFLD" id="SFLDF00273">
    <property type="entry name" value="(dimethylallyl)adenosine_tRNA"/>
    <property type="match status" value="1"/>
</dbReference>
<comment type="function">
    <text evidence="1 9">Catalyzes the methylthiolation of N6-(dimethylallyl)adenosine (i(6)A), leading to the formation of 2-methylthio-N6-(dimethylallyl)adenosine (ms(2)i(6)A) at position 37 in tRNAs that read codons beginning with uridine.</text>
</comment>
<dbReference type="PROSITE" id="PS51449">
    <property type="entry name" value="MTTASE_N"/>
    <property type="match status" value="1"/>
</dbReference>
<organism evidence="13 14">
    <name type="scientific">Alistipes ihumii AP11</name>
    <dbReference type="NCBI Taxonomy" id="1211813"/>
    <lineage>
        <taxon>Bacteria</taxon>
        <taxon>Pseudomonadati</taxon>
        <taxon>Bacteroidota</taxon>
        <taxon>Bacteroidia</taxon>
        <taxon>Bacteroidales</taxon>
        <taxon>Rikenellaceae</taxon>
        <taxon>Alistipes</taxon>
    </lineage>
</organism>
<feature type="binding site" evidence="9">
    <location>
        <position position="173"/>
    </location>
    <ligand>
        <name>[4Fe-4S] cluster</name>
        <dbReference type="ChEBI" id="CHEBI:49883"/>
        <label>2</label>
        <note>4Fe-4S-S-AdoMet</note>
    </ligand>
</feature>
<dbReference type="InterPro" id="IPR007197">
    <property type="entry name" value="rSAM"/>
</dbReference>
<keyword evidence="9" id="KW-0819">tRNA processing</keyword>
<feature type="binding site" evidence="9">
    <location>
        <position position="64"/>
    </location>
    <ligand>
        <name>[4Fe-4S] cluster</name>
        <dbReference type="ChEBI" id="CHEBI:49883"/>
        <label>1</label>
    </ligand>
</feature>
<dbReference type="InterPro" id="IPR002792">
    <property type="entry name" value="TRAM_dom"/>
</dbReference>
<feature type="domain" description="MTTase N-terminal" evidence="11">
    <location>
        <begin position="19"/>
        <end position="135"/>
    </location>
</feature>
<comment type="cofactor">
    <cofactor evidence="9">
        <name>[4Fe-4S] cluster</name>
        <dbReference type="ChEBI" id="CHEBI:49883"/>
    </cofactor>
    <text evidence="9">Binds 2 [4Fe-4S] clusters. One cluster is coordinated with 3 cysteines and an exchangeable S-adenosyl-L-methionine.</text>
</comment>
<keyword evidence="9" id="KW-0963">Cytoplasm</keyword>
<evidence type="ECO:0000256" key="4">
    <source>
        <dbReference type="ARBA" id="ARBA00022691"/>
    </source>
</evidence>
<dbReference type="SFLD" id="SFLDG01061">
    <property type="entry name" value="methylthiotransferase"/>
    <property type="match status" value="1"/>
</dbReference>
<dbReference type="Gene3D" id="3.80.30.20">
    <property type="entry name" value="tm_1862 like domain"/>
    <property type="match status" value="1"/>
</dbReference>
<keyword evidence="6 9" id="KW-0408">Iron</keyword>
<dbReference type="PANTHER" id="PTHR43020:SF2">
    <property type="entry name" value="MITOCHONDRIAL TRNA METHYLTHIOTRANSFERASE CDK5RAP1"/>
    <property type="match status" value="1"/>
</dbReference>
<evidence type="ECO:0000256" key="2">
    <source>
        <dbReference type="ARBA" id="ARBA00022485"/>
    </source>
</evidence>
<dbReference type="InterPro" id="IPR006638">
    <property type="entry name" value="Elp3/MiaA/NifB-like_rSAM"/>
</dbReference>
<proteinExistence type="inferred from homology"/>